<dbReference type="GO" id="GO:0005886">
    <property type="term" value="C:plasma membrane"/>
    <property type="evidence" value="ECO:0007669"/>
    <property type="project" value="TreeGrafter"/>
</dbReference>
<protein>
    <recommendedName>
        <fullName evidence="2">Cell shape-determining protein MreC</fullName>
    </recommendedName>
    <alternativeName>
        <fullName evidence="4">Cell shape protein MreC</fullName>
    </alternativeName>
</protein>
<dbReference type="PANTHER" id="PTHR34138">
    <property type="entry name" value="CELL SHAPE-DETERMINING PROTEIN MREC"/>
    <property type="match status" value="1"/>
</dbReference>
<dbReference type="NCBIfam" id="NF010527">
    <property type="entry name" value="PRK13922.6-2"/>
    <property type="match status" value="1"/>
</dbReference>
<dbReference type="InterPro" id="IPR055342">
    <property type="entry name" value="MreC_beta-barrel_core"/>
</dbReference>
<accession>A0A964FJ76</accession>
<dbReference type="InterPro" id="IPR042175">
    <property type="entry name" value="Cell/Rod_MreC_2"/>
</dbReference>
<comment type="similarity">
    <text evidence="1">Belongs to the MreC family.</text>
</comment>
<evidence type="ECO:0000313" key="7">
    <source>
        <dbReference type="EMBL" id="MCC0178964.1"/>
    </source>
</evidence>
<organism evidence="7 8">
    <name type="scientific">Waterburya agarophytonicola KI4</name>
    <dbReference type="NCBI Taxonomy" id="2874699"/>
    <lineage>
        <taxon>Bacteria</taxon>
        <taxon>Bacillati</taxon>
        <taxon>Cyanobacteriota</taxon>
        <taxon>Cyanophyceae</taxon>
        <taxon>Pleurocapsales</taxon>
        <taxon>Hyellaceae</taxon>
        <taxon>Waterburya</taxon>
        <taxon>Waterburya agarophytonicola</taxon>
    </lineage>
</organism>
<dbReference type="Proteomes" id="UP000729733">
    <property type="component" value="Unassembled WGS sequence"/>
</dbReference>
<dbReference type="RefSeq" id="WP_229642068.1">
    <property type="nucleotide sequence ID" value="NZ_JADWDC010000061.1"/>
</dbReference>
<evidence type="ECO:0000256" key="5">
    <source>
        <dbReference type="SAM" id="Coils"/>
    </source>
</evidence>
<feature type="coiled-coil region" evidence="5">
    <location>
        <begin position="54"/>
        <end position="91"/>
    </location>
</feature>
<proteinExistence type="inferred from homology"/>
<gene>
    <name evidence="7" type="primary">mreC</name>
    <name evidence="7" type="ORF">I4641_18510</name>
</gene>
<evidence type="ECO:0000256" key="3">
    <source>
        <dbReference type="ARBA" id="ARBA00022960"/>
    </source>
</evidence>
<dbReference type="PANTHER" id="PTHR34138:SF1">
    <property type="entry name" value="CELL SHAPE-DETERMINING PROTEIN MREC"/>
    <property type="match status" value="1"/>
</dbReference>
<keyword evidence="5" id="KW-0175">Coiled coil</keyword>
<feature type="domain" description="Rod shape-determining protein MreC beta-barrel core" evidence="6">
    <location>
        <begin position="97"/>
        <end position="240"/>
    </location>
</feature>
<dbReference type="EMBL" id="JADWDC010000061">
    <property type="protein sequence ID" value="MCC0178964.1"/>
    <property type="molecule type" value="Genomic_DNA"/>
</dbReference>
<dbReference type="Pfam" id="PF04085">
    <property type="entry name" value="MreC"/>
    <property type="match status" value="1"/>
</dbReference>
<evidence type="ECO:0000256" key="2">
    <source>
        <dbReference type="ARBA" id="ARBA00013855"/>
    </source>
</evidence>
<evidence type="ECO:0000256" key="4">
    <source>
        <dbReference type="ARBA" id="ARBA00032089"/>
    </source>
</evidence>
<reference evidence="7" key="1">
    <citation type="journal article" date="2021" name="Antonie Van Leeuwenhoek">
        <title>Draft genome and description of Waterburya agarophytonicola gen. nov. sp. nov. (Pleurocapsales, Cyanobacteria): a seaweed symbiont.</title>
        <authorList>
            <person name="Bonthond G."/>
            <person name="Shalygin S."/>
            <person name="Bayer T."/>
            <person name="Weinberger F."/>
        </authorList>
    </citation>
    <scope>NUCLEOTIDE SEQUENCE</scope>
    <source>
        <strain evidence="7">KI4</strain>
    </source>
</reference>
<dbReference type="Gene3D" id="2.40.10.340">
    <property type="entry name" value="Rod shape-determining protein MreC, domain 1"/>
    <property type="match status" value="1"/>
</dbReference>
<name>A0A964FJ76_9CYAN</name>
<keyword evidence="3" id="KW-0133">Cell shape</keyword>
<evidence type="ECO:0000256" key="1">
    <source>
        <dbReference type="ARBA" id="ARBA00009369"/>
    </source>
</evidence>
<evidence type="ECO:0000313" key="8">
    <source>
        <dbReference type="Proteomes" id="UP000729733"/>
    </source>
</evidence>
<dbReference type="AlphaFoldDB" id="A0A964FJ76"/>
<dbReference type="Gene3D" id="2.40.10.350">
    <property type="entry name" value="Rod shape-determining protein MreC, domain 2"/>
    <property type="match status" value="1"/>
</dbReference>
<dbReference type="NCBIfam" id="TIGR00219">
    <property type="entry name" value="mreC"/>
    <property type="match status" value="1"/>
</dbReference>
<dbReference type="InterPro" id="IPR042177">
    <property type="entry name" value="Cell/Rod_1"/>
</dbReference>
<evidence type="ECO:0000259" key="6">
    <source>
        <dbReference type="Pfam" id="PF04085"/>
    </source>
</evidence>
<sequence>MSRWWDRYGFRTILVLMALAIAFSIKLTQAGVFAEAYYFVVSPFQSQKQLVLEDRLTNARILELEQRLTELEQQNQQLKQLLEYQEATTEKTIVAPIIARSRDRWWNRVTLGKGSADGIEKGYIVMGIGGVVGRVTHVTSHTSKVLLISDTTSRVGATLARSRQLGYVRGKDSSTAVMKFFNQVTDIKPGDEITTSHLSKLYPPGLPIGKIKSHHKIQNTTSEVEIELTAPIDILEWVDVQFFKPEYQP</sequence>
<keyword evidence="8" id="KW-1185">Reference proteome</keyword>
<dbReference type="InterPro" id="IPR007221">
    <property type="entry name" value="MreC"/>
</dbReference>
<comment type="caution">
    <text evidence="7">The sequence shown here is derived from an EMBL/GenBank/DDBJ whole genome shotgun (WGS) entry which is preliminary data.</text>
</comment>
<dbReference type="GO" id="GO:0008360">
    <property type="term" value="P:regulation of cell shape"/>
    <property type="evidence" value="ECO:0007669"/>
    <property type="project" value="UniProtKB-KW"/>
</dbReference>